<name>T0C5P9_ALIAG</name>
<dbReference type="InterPro" id="IPR035903">
    <property type="entry name" value="HesB-like_dom_sf"/>
</dbReference>
<gene>
    <name evidence="2" type="ORF">K1I37_07890</name>
</gene>
<protein>
    <recommendedName>
        <fullName evidence="1">Core domain-containing protein</fullName>
    </recommendedName>
</protein>
<dbReference type="SUPFAM" id="SSF89360">
    <property type="entry name" value="HesB-like domain"/>
    <property type="match status" value="1"/>
</dbReference>
<accession>A0A9E6ZJL7</accession>
<dbReference type="InterPro" id="IPR000361">
    <property type="entry name" value="ATAP_core_dom"/>
</dbReference>
<feature type="domain" description="Core" evidence="1">
    <location>
        <begin position="4"/>
        <end position="101"/>
    </location>
</feature>
<dbReference type="OrthoDB" id="2910267at2"/>
<evidence type="ECO:0000313" key="3">
    <source>
        <dbReference type="Proteomes" id="UP000829401"/>
    </source>
</evidence>
<dbReference type="AlphaFoldDB" id="T0C5P9"/>
<dbReference type="Pfam" id="PF01521">
    <property type="entry name" value="Fe-S_biosyn"/>
    <property type="match status" value="1"/>
</dbReference>
<accession>T0C5P9</accession>
<dbReference type="EMBL" id="CP080467">
    <property type="protein sequence ID" value="UNO50383.1"/>
    <property type="molecule type" value="Genomic_DNA"/>
</dbReference>
<sequence>MMMMLLTERCSHQLSKVQLAKDSYIRLSAEYEGGGCGCSVAVQMKVDERISEDECSVANGISFLMDKHSQAVLGDSVFELDFKDHLGYVLKTPNETLAYGIRLEQ</sequence>
<keyword evidence="3" id="KW-1185">Reference proteome</keyword>
<evidence type="ECO:0000259" key="1">
    <source>
        <dbReference type="Pfam" id="PF01521"/>
    </source>
</evidence>
<dbReference type="Proteomes" id="UP000829401">
    <property type="component" value="Chromosome"/>
</dbReference>
<dbReference type="Gene3D" id="2.60.300.12">
    <property type="entry name" value="HesB-like domain"/>
    <property type="match status" value="1"/>
</dbReference>
<proteinExistence type="predicted"/>
<reference evidence="3" key="1">
    <citation type="journal article" date="2022" name="G3 (Bethesda)">
        <title>Unveiling the complete genome sequence of Alicyclobacillus acidoterrestris DSM 3922T, a taint-producing strain.</title>
        <authorList>
            <person name="Leonardo I.C."/>
            <person name="Barreto Crespo M.T."/>
            <person name="Gaspar F.B."/>
        </authorList>
    </citation>
    <scope>NUCLEOTIDE SEQUENCE [LARGE SCALE GENOMIC DNA]</scope>
    <source>
        <strain evidence="3">DSM 3922</strain>
    </source>
</reference>
<dbReference type="KEGG" id="aaco:K1I37_07890"/>
<dbReference type="RefSeq" id="WP_021295915.1">
    <property type="nucleotide sequence ID" value="NZ_AURB01000112.1"/>
</dbReference>
<organism evidence="2 3">
    <name type="scientific">Alicyclobacillus acidoterrestris (strain ATCC 49025 / DSM 3922 / CIP 106132 / NCIMB 13137 / GD3B)</name>
    <dbReference type="NCBI Taxonomy" id="1356854"/>
    <lineage>
        <taxon>Bacteria</taxon>
        <taxon>Bacillati</taxon>
        <taxon>Bacillota</taxon>
        <taxon>Bacilli</taxon>
        <taxon>Bacillales</taxon>
        <taxon>Alicyclobacillaceae</taxon>
        <taxon>Alicyclobacillus</taxon>
    </lineage>
</organism>
<evidence type="ECO:0000313" key="2">
    <source>
        <dbReference type="EMBL" id="UNO50383.1"/>
    </source>
</evidence>